<dbReference type="eggNOG" id="ENOG50334QY">
    <property type="taxonomic scope" value="Bacteria"/>
</dbReference>
<sequence length="79" mass="8297">MPTYDYRCPSNGARLEVRHGIEEQVTTWGELCRLAGQGPGDTPEDAPVERLITGTGYISSGNRSEPEPAGGCCGGVCGL</sequence>
<dbReference type="HOGENOM" id="CLU_190804_0_0_6"/>
<reference evidence="2" key="1">
    <citation type="submission" date="2006-12" db="EMBL/GenBank/DDBJ databases">
        <title>Complete sequence of Halorhodospira halophila SL1.</title>
        <authorList>
            <consortium name="US DOE Joint Genome Institute"/>
            <person name="Copeland A."/>
            <person name="Lucas S."/>
            <person name="Lapidus A."/>
            <person name="Barry K."/>
            <person name="Detter J.C."/>
            <person name="Glavina del Rio T."/>
            <person name="Hammon N."/>
            <person name="Israni S."/>
            <person name="Dalin E."/>
            <person name="Tice H."/>
            <person name="Pitluck S."/>
            <person name="Saunders E."/>
            <person name="Brettin T."/>
            <person name="Bruce D."/>
            <person name="Han C."/>
            <person name="Tapia R."/>
            <person name="Schmutz J."/>
            <person name="Larimer F."/>
            <person name="Land M."/>
            <person name="Hauser L."/>
            <person name="Kyrpides N."/>
            <person name="Mikhailova N."/>
            <person name="Hoff W."/>
            <person name="Richardson P."/>
        </authorList>
    </citation>
    <scope>NUCLEOTIDE SEQUENCE [LARGE SCALE GENOMIC DNA]</scope>
    <source>
        <strain evidence="2">DSM 244 / SL1</strain>
    </source>
</reference>
<organism evidence="1 2">
    <name type="scientific">Halorhodospira halophila (strain DSM 244 / SL1)</name>
    <name type="common">Ectothiorhodospira halophila (strain DSM 244 / SL1)</name>
    <dbReference type="NCBI Taxonomy" id="349124"/>
    <lineage>
        <taxon>Bacteria</taxon>
        <taxon>Pseudomonadati</taxon>
        <taxon>Pseudomonadota</taxon>
        <taxon>Gammaproteobacteria</taxon>
        <taxon>Chromatiales</taxon>
        <taxon>Ectothiorhodospiraceae</taxon>
        <taxon>Halorhodospira</taxon>
    </lineage>
</organism>
<evidence type="ECO:0000313" key="2">
    <source>
        <dbReference type="Proteomes" id="UP000000647"/>
    </source>
</evidence>
<proteinExistence type="predicted"/>
<accession>A1WTH7</accession>
<dbReference type="Proteomes" id="UP000000647">
    <property type="component" value="Chromosome"/>
</dbReference>
<dbReference type="AlphaFoldDB" id="A1WTH7"/>
<reference evidence="1 2" key="2">
    <citation type="journal article" date="2013" name="Stand. Genomic Sci.">
        <title>Complete genome sequence of Halorhodospira halophila SL1.</title>
        <authorList>
            <person name="Challacombe J.F."/>
            <person name="Majid S."/>
            <person name="Deole R."/>
            <person name="Brettin T.S."/>
            <person name="Bruce D."/>
            <person name="Delano S.F."/>
            <person name="Detter J.C."/>
            <person name="Gleasner C.D."/>
            <person name="Han C.S."/>
            <person name="Misra M."/>
            <person name="Reitenga K.G."/>
            <person name="Mikhailova N."/>
            <person name="Woyke T."/>
            <person name="Pitluck S."/>
            <person name="Nolan M."/>
            <person name="Land M.L."/>
            <person name="Saunders E."/>
            <person name="Tapia R."/>
            <person name="Lapidus A."/>
            <person name="Ivanova N."/>
            <person name="Hoff W.D."/>
        </authorList>
    </citation>
    <scope>NUCLEOTIDE SEQUENCE [LARGE SCALE GENOMIC DNA]</scope>
    <source>
        <strain evidence="2">DSM 244 / SL1</strain>
    </source>
</reference>
<dbReference type="OrthoDB" id="5421165at2"/>
<dbReference type="RefSeq" id="WP_011813012.1">
    <property type="nucleotide sequence ID" value="NC_008789.1"/>
</dbReference>
<protein>
    <submittedName>
        <fullName evidence="1">Uncharacterized protein</fullName>
    </submittedName>
</protein>
<keyword evidence="2" id="KW-1185">Reference proteome</keyword>
<dbReference type="EMBL" id="CP000544">
    <property type="protein sequence ID" value="ABM60989.1"/>
    <property type="molecule type" value="Genomic_DNA"/>
</dbReference>
<evidence type="ECO:0000313" key="1">
    <source>
        <dbReference type="EMBL" id="ABM60989.1"/>
    </source>
</evidence>
<dbReference type="KEGG" id="hha:Hhal_0195"/>
<gene>
    <name evidence="1" type="ordered locus">Hhal_0195</name>
</gene>
<name>A1WTH7_HALHL</name>